<sequence length="275" mass="28647">MARLSSKIAVITGAASGIGRATALRFAQEGATVVVADINGQGAATVVAEIEAAGGRALAITVDAGVEADLQIMIEQTVDTFGRIDILYNNAILTAAAAEPSENDLLAFDASVFEHIMRVNVLGGVLACKYAIPHMQRQKGGAILFTSSTSSLGGDVAQFSYGASKAAVNWYVKTIATSFGKQGIRCNGIIPGVIQTPSMLAWANEDMRAAFLRLHNSPRLGLPDDIAALALFLASDEAAYLNGGLYLADGGISASLPFVQLQRDFMLKQPGADVA</sequence>
<dbReference type="InterPro" id="IPR036291">
    <property type="entry name" value="NAD(P)-bd_dom_sf"/>
</dbReference>
<dbReference type="PROSITE" id="PS50042">
    <property type="entry name" value="CNMP_BINDING_3"/>
    <property type="match status" value="1"/>
</dbReference>
<dbReference type="STRING" id="1420583.V473_18510"/>
<evidence type="ECO:0000256" key="1">
    <source>
        <dbReference type="ARBA" id="ARBA00006484"/>
    </source>
</evidence>
<reference evidence="5 6" key="1">
    <citation type="journal article" date="2015" name="G3 (Bethesda)">
        <title>Insights into Ongoing Evolution of the Hexachlorocyclohexane Catabolic Pathway from Comparative Genomics of Ten Sphingomonadaceae Strains.</title>
        <authorList>
            <person name="Pearce S.L."/>
            <person name="Oakeshott J.G."/>
            <person name="Pandey G."/>
        </authorList>
    </citation>
    <scope>NUCLEOTIDE SEQUENCE [LARGE SCALE GENOMIC DNA]</scope>
    <source>
        <strain evidence="5 6">LL01</strain>
    </source>
</reference>
<gene>
    <name evidence="5" type="ORF">V473_18510</name>
</gene>
<evidence type="ECO:0000256" key="2">
    <source>
        <dbReference type="ARBA" id="ARBA00023002"/>
    </source>
</evidence>
<dbReference type="PRINTS" id="PR00080">
    <property type="entry name" value="SDRFAMILY"/>
</dbReference>
<dbReference type="PATRIC" id="fig|1420583.3.peg.3499"/>
<feature type="domain" description="Cyclic nucleotide-binding" evidence="4">
    <location>
        <begin position="79"/>
        <end position="117"/>
    </location>
</feature>
<comment type="caution">
    <text evidence="5">The sequence shown here is derived from an EMBL/GenBank/DDBJ whole genome shotgun (WGS) entry which is preliminary data.</text>
</comment>
<dbReference type="Gene3D" id="3.40.50.720">
    <property type="entry name" value="NAD(P)-binding Rossmann-like Domain"/>
    <property type="match status" value="1"/>
</dbReference>
<comment type="catalytic activity">
    <reaction evidence="3">
        <text>2,5-dichlorocyclohexa-2,5-dien-1,4-diol + NAD(+) = 2,5-dichlorohydroquinone + NADH + H(+)</text>
        <dbReference type="Rhea" id="RHEA:15741"/>
        <dbReference type="ChEBI" id="CHEBI:15378"/>
        <dbReference type="ChEBI" id="CHEBI:27545"/>
        <dbReference type="ChEBI" id="CHEBI:28975"/>
        <dbReference type="ChEBI" id="CHEBI:57540"/>
        <dbReference type="ChEBI" id="CHEBI:57945"/>
    </reaction>
</comment>
<dbReference type="PRINTS" id="PR00081">
    <property type="entry name" value="GDHRDH"/>
</dbReference>
<comment type="similarity">
    <text evidence="1">Belongs to the short-chain dehydrogenases/reductases (SDR) family.</text>
</comment>
<dbReference type="AlphaFoldDB" id="A0A0J7XPJ6"/>
<name>A0A0J7XPJ6_9SPHN</name>
<dbReference type="InterPro" id="IPR020904">
    <property type="entry name" value="Sc_DH/Rdtase_CS"/>
</dbReference>
<dbReference type="InterPro" id="IPR002347">
    <property type="entry name" value="SDR_fam"/>
</dbReference>
<organism evidence="5 6">
    <name type="scientific">Sphingobium cupriresistens LL01</name>
    <dbReference type="NCBI Taxonomy" id="1420583"/>
    <lineage>
        <taxon>Bacteria</taxon>
        <taxon>Pseudomonadati</taxon>
        <taxon>Pseudomonadota</taxon>
        <taxon>Alphaproteobacteria</taxon>
        <taxon>Sphingomonadales</taxon>
        <taxon>Sphingomonadaceae</taxon>
        <taxon>Sphingobium</taxon>
    </lineage>
</organism>
<dbReference type="InterPro" id="IPR051122">
    <property type="entry name" value="SDR_DHRS6-like"/>
</dbReference>
<dbReference type="CDD" id="cd05233">
    <property type="entry name" value="SDR_c"/>
    <property type="match status" value="1"/>
</dbReference>
<accession>A0A0J7XPJ6</accession>
<dbReference type="InterPro" id="IPR000595">
    <property type="entry name" value="cNMP-bd_dom"/>
</dbReference>
<evidence type="ECO:0000256" key="3">
    <source>
        <dbReference type="ARBA" id="ARBA00051383"/>
    </source>
</evidence>
<keyword evidence="2" id="KW-0560">Oxidoreductase</keyword>
<dbReference type="SUPFAM" id="SSF51735">
    <property type="entry name" value="NAD(P)-binding Rossmann-fold domains"/>
    <property type="match status" value="1"/>
</dbReference>
<dbReference type="PANTHER" id="PTHR43477">
    <property type="entry name" value="DIHYDROANTICAPSIN 7-DEHYDROGENASE"/>
    <property type="match status" value="1"/>
</dbReference>
<dbReference type="EMBL" id="JACT01000005">
    <property type="protein sequence ID" value="KMS52988.1"/>
    <property type="molecule type" value="Genomic_DNA"/>
</dbReference>
<keyword evidence="6" id="KW-1185">Reference proteome</keyword>
<evidence type="ECO:0000313" key="6">
    <source>
        <dbReference type="Proteomes" id="UP000052232"/>
    </source>
</evidence>
<evidence type="ECO:0000259" key="4">
    <source>
        <dbReference type="PROSITE" id="PS50042"/>
    </source>
</evidence>
<dbReference type="PANTHER" id="PTHR43477:SF1">
    <property type="entry name" value="DIHYDROANTICAPSIN 7-DEHYDROGENASE"/>
    <property type="match status" value="1"/>
</dbReference>
<dbReference type="RefSeq" id="WP_066607628.1">
    <property type="nucleotide sequence ID" value="NZ_KQ130436.1"/>
</dbReference>
<protein>
    <submittedName>
        <fullName evidence="5">Short-chain dehydrogenase</fullName>
    </submittedName>
</protein>
<dbReference type="FunFam" id="3.40.50.720:FF:000084">
    <property type="entry name" value="Short-chain dehydrogenase reductase"/>
    <property type="match status" value="1"/>
</dbReference>
<dbReference type="PROSITE" id="PS00061">
    <property type="entry name" value="ADH_SHORT"/>
    <property type="match status" value="1"/>
</dbReference>
<proteinExistence type="inferred from homology"/>
<dbReference type="Proteomes" id="UP000052232">
    <property type="component" value="Unassembled WGS sequence"/>
</dbReference>
<dbReference type="Pfam" id="PF13561">
    <property type="entry name" value="adh_short_C2"/>
    <property type="match status" value="1"/>
</dbReference>
<dbReference type="GO" id="GO:0016491">
    <property type="term" value="F:oxidoreductase activity"/>
    <property type="evidence" value="ECO:0007669"/>
    <property type="project" value="UniProtKB-KW"/>
</dbReference>
<evidence type="ECO:0000313" key="5">
    <source>
        <dbReference type="EMBL" id="KMS52988.1"/>
    </source>
</evidence>